<dbReference type="Proteomes" id="UP001632038">
    <property type="component" value="Unassembled WGS sequence"/>
</dbReference>
<protein>
    <submittedName>
        <fullName evidence="1">Uncharacterized protein</fullName>
    </submittedName>
</protein>
<keyword evidence="2" id="KW-1185">Reference proteome</keyword>
<dbReference type="AlphaFoldDB" id="A0ABD3BRY1"/>
<comment type="caution">
    <text evidence="1">The sequence shown here is derived from an EMBL/GenBank/DDBJ whole genome shotgun (WGS) entry which is preliminary data.</text>
</comment>
<name>A0ABD3BRY1_9LAMI</name>
<dbReference type="EMBL" id="JAVIJP010000066">
    <property type="protein sequence ID" value="KAL3619854.1"/>
    <property type="molecule type" value="Genomic_DNA"/>
</dbReference>
<evidence type="ECO:0000313" key="2">
    <source>
        <dbReference type="Proteomes" id="UP001632038"/>
    </source>
</evidence>
<accession>A0ABD3BRY1</accession>
<organism evidence="1 2">
    <name type="scientific">Castilleja foliolosa</name>
    <dbReference type="NCBI Taxonomy" id="1961234"/>
    <lineage>
        <taxon>Eukaryota</taxon>
        <taxon>Viridiplantae</taxon>
        <taxon>Streptophyta</taxon>
        <taxon>Embryophyta</taxon>
        <taxon>Tracheophyta</taxon>
        <taxon>Spermatophyta</taxon>
        <taxon>Magnoliopsida</taxon>
        <taxon>eudicotyledons</taxon>
        <taxon>Gunneridae</taxon>
        <taxon>Pentapetalae</taxon>
        <taxon>asterids</taxon>
        <taxon>lamiids</taxon>
        <taxon>Lamiales</taxon>
        <taxon>Orobanchaceae</taxon>
        <taxon>Pedicularideae</taxon>
        <taxon>Castillejinae</taxon>
        <taxon>Castilleja</taxon>
    </lineage>
</organism>
<proteinExistence type="predicted"/>
<gene>
    <name evidence="1" type="ORF">CASFOL_034766</name>
</gene>
<sequence length="45" mass="4747">MGQVGVFATGYAISGSGNQHWSSLGGVPAIRLFHFGKSRIIIISK</sequence>
<evidence type="ECO:0000313" key="1">
    <source>
        <dbReference type="EMBL" id="KAL3619854.1"/>
    </source>
</evidence>
<reference evidence="2" key="1">
    <citation type="journal article" date="2024" name="IScience">
        <title>Strigolactones Initiate the Formation of Haustorium-like Structures in Castilleja.</title>
        <authorList>
            <person name="Buerger M."/>
            <person name="Peterson D."/>
            <person name="Chory J."/>
        </authorList>
    </citation>
    <scope>NUCLEOTIDE SEQUENCE [LARGE SCALE GENOMIC DNA]</scope>
</reference>